<sequence length="130" mass="15110">MYLLMHQCPLASLDRLSFEFIRSIAICIGFDEDFARHELEGKRQDVATFLHGEVMIPIRGGGHYYISTRRFEQMQTDHRHKMAVDEDPEEVAKKDPEEKPMGSKDYVPFGYSLELVDPKNFDPWDDLASD</sequence>
<gene>
    <name evidence="2" type="ORF">FNV43_RR00519</name>
</gene>
<organism evidence="2 3">
    <name type="scientific">Rhamnella rubrinervis</name>
    <dbReference type="NCBI Taxonomy" id="2594499"/>
    <lineage>
        <taxon>Eukaryota</taxon>
        <taxon>Viridiplantae</taxon>
        <taxon>Streptophyta</taxon>
        <taxon>Embryophyta</taxon>
        <taxon>Tracheophyta</taxon>
        <taxon>Spermatophyta</taxon>
        <taxon>Magnoliopsida</taxon>
        <taxon>eudicotyledons</taxon>
        <taxon>Gunneridae</taxon>
        <taxon>Pentapetalae</taxon>
        <taxon>rosids</taxon>
        <taxon>fabids</taxon>
        <taxon>Rosales</taxon>
        <taxon>Rhamnaceae</taxon>
        <taxon>rhamnoid group</taxon>
        <taxon>Rhamneae</taxon>
        <taxon>Rhamnella</taxon>
    </lineage>
</organism>
<evidence type="ECO:0000256" key="1">
    <source>
        <dbReference type="SAM" id="MobiDB-lite"/>
    </source>
</evidence>
<comment type="caution">
    <text evidence="2">The sequence shown here is derived from an EMBL/GenBank/DDBJ whole genome shotgun (WGS) entry which is preliminary data.</text>
</comment>
<feature type="compositionally biased region" description="Basic and acidic residues" evidence="1">
    <location>
        <begin position="90"/>
        <end position="102"/>
    </location>
</feature>
<proteinExistence type="predicted"/>
<dbReference type="EMBL" id="VOIH02000001">
    <property type="protein sequence ID" value="KAF3455877.1"/>
    <property type="molecule type" value="Genomic_DNA"/>
</dbReference>
<dbReference type="AlphaFoldDB" id="A0A8K0HN70"/>
<name>A0A8K0HN70_9ROSA</name>
<dbReference type="Proteomes" id="UP000796880">
    <property type="component" value="Unassembled WGS sequence"/>
</dbReference>
<reference evidence="2" key="1">
    <citation type="submission" date="2020-03" db="EMBL/GenBank/DDBJ databases">
        <title>A high-quality chromosome-level genome assembly of a woody plant with both climbing and erect habits, Rhamnella rubrinervis.</title>
        <authorList>
            <person name="Lu Z."/>
            <person name="Yang Y."/>
            <person name="Zhu X."/>
            <person name="Sun Y."/>
        </authorList>
    </citation>
    <scope>NUCLEOTIDE SEQUENCE</scope>
    <source>
        <strain evidence="2">BYM</strain>
        <tissue evidence="2">Leaf</tissue>
    </source>
</reference>
<evidence type="ECO:0000313" key="3">
    <source>
        <dbReference type="Proteomes" id="UP000796880"/>
    </source>
</evidence>
<feature type="region of interest" description="Disordered" evidence="1">
    <location>
        <begin position="76"/>
        <end position="104"/>
    </location>
</feature>
<protein>
    <submittedName>
        <fullName evidence="2">Uncharacterized protein</fullName>
    </submittedName>
</protein>
<accession>A0A8K0HN70</accession>
<evidence type="ECO:0000313" key="2">
    <source>
        <dbReference type="EMBL" id="KAF3455877.1"/>
    </source>
</evidence>
<keyword evidence="3" id="KW-1185">Reference proteome</keyword>